<dbReference type="AlphaFoldDB" id="A0A392VJF2"/>
<dbReference type="Proteomes" id="UP000265520">
    <property type="component" value="Unassembled WGS sequence"/>
</dbReference>
<sequence length="50" mass="5785">MKDLLQISAFFNRLSSCHDDKSSWYHGKDFVADFLQFKLPSHRATLGLIV</sequence>
<name>A0A392VJF2_9FABA</name>
<accession>A0A392VJF2</accession>
<feature type="non-terminal residue" evidence="1">
    <location>
        <position position="50"/>
    </location>
</feature>
<organism evidence="1 2">
    <name type="scientific">Trifolium medium</name>
    <dbReference type="NCBI Taxonomy" id="97028"/>
    <lineage>
        <taxon>Eukaryota</taxon>
        <taxon>Viridiplantae</taxon>
        <taxon>Streptophyta</taxon>
        <taxon>Embryophyta</taxon>
        <taxon>Tracheophyta</taxon>
        <taxon>Spermatophyta</taxon>
        <taxon>Magnoliopsida</taxon>
        <taxon>eudicotyledons</taxon>
        <taxon>Gunneridae</taxon>
        <taxon>Pentapetalae</taxon>
        <taxon>rosids</taxon>
        <taxon>fabids</taxon>
        <taxon>Fabales</taxon>
        <taxon>Fabaceae</taxon>
        <taxon>Papilionoideae</taxon>
        <taxon>50 kb inversion clade</taxon>
        <taxon>NPAAA clade</taxon>
        <taxon>Hologalegina</taxon>
        <taxon>IRL clade</taxon>
        <taxon>Trifolieae</taxon>
        <taxon>Trifolium</taxon>
    </lineage>
</organism>
<proteinExistence type="predicted"/>
<comment type="caution">
    <text evidence="1">The sequence shown here is derived from an EMBL/GenBank/DDBJ whole genome shotgun (WGS) entry which is preliminary data.</text>
</comment>
<evidence type="ECO:0000313" key="2">
    <source>
        <dbReference type="Proteomes" id="UP000265520"/>
    </source>
</evidence>
<reference evidence="1 2" key="1">
    <citation type="journal article" date="2018" name="Front. Plant Sci.">
        <title>Red Clover (Trifolium pratense) and Zigzag Clover (T. medium) - A Picture of Genomic Similarities and Differences.</title>
        <authorList>
            <person name="Dluhosova J."/>
            <person name="Istvanek J."/>
            <person name="Nedelnik J."/>
            <person name="Repkova J."/>
        </authorList>
    </citation>
    <scope>NUCLEOTIDE SEQUENCE [LARGE SCALE GENOMIC DNA]</scope>
    <source>
        <strain evidence="2">cv. 10/8</strain>
        <tissue evidence="1">Leaf</tissue>
    </source>
</reference>
<keyword evidence="2" id="KW-1185">Reference proteome</keyword>
<protein>
    <submittedName>
        <fullName evidence="1">Uncharacterized protein</fullName>
    </submittedName>
</protein>
<dbReference type="EMBL" id="LXQA011169067">
    <property type="protein sequence ID" value="MCI87552.1"/>
    <property type="molecule type" value="Genomic_DNA"/>
</dbReference>
<evidence type="ECO:0000313" key="1">
    <source>
        <dbReference type="EMBL" id="MCI87552.1"/>
    </source>
</evidence>